<proteinExistence type="predicted"/>
<dbReference type="EMBL" id="QUAJ01000033">
    <property type="protein sequence ID" value="REI39717.1"/>
    <property type="molecule type" value="Genomic_DNA"/>
</dbReference>
<gene>
    <name evidence="1" type="ORF">DYH56_13560</name>
</gene>
<accession>A0ABX9KEB3</accession>
<dbReference type="Proteomes" id="UP000263486">
    <property type="component" value="Unassembled WGS sequence"/>
</dbReference>
<comment type="caution">
    <text evidence="1">The sequence shown here is derived from an EMBL/GenBank/DDBJ whole genome shotgun (WGS) entry which is preliminary data.</text>
</comment>
<keyword evidence="2" id="KW-1185">Reference proteome</keyword>
<protein>
    <submittedName>
        <fullName evidence="1">GxxExxY protein</fullName>
    </submittedName>
</protein>
<evidence type="ECO:0000313" key="1">
    <source>
        <dbReference type="EMBL" id="REI39717.1"/>
    </source>
</evidence>
<evidence type="ECO:0000313" key="2">
    <source>
        <dbReference type="Proteomes" id="UP000263486"/>
    </source>
</evidence>
<dbReference type="InterPro" id="IPR026350">
    <property type="entry name" value="GxxExxY"/>
</dbReference>
<name>A0ABX9KEB3_9FUSO</name>
<dbReference type="NCBIfam" id="TIGR04256">
    <property type="entry name" value="GxxExxY"/>
    <property type="match status" value="1"/>
</dbReference>
<dbReference type="Pfam" id="PF13366">
    <property type="entry name" value="PDDEXK_3"/>
    <property type="match status" value="1"/>
</dbReference>
<sequence>MMDQKVEQLSYRVIGLAIKVHKELGPGLLESTYERCLCYLDCQIKCNTWFSPEFFMGSFPS</sequence>
<reference evidence="1 2" key="1">
    <citation type="submission" date="2018-08" db="EMBL/GenBank/DDBJ databases">
        <title>Draft genome sequence of Psychrilyobacter sp. strain SD5 isolated from Black Sea water.</title>
        <authorList>
            <person name="Yadav S."/>
            <person name="Villanueva L."/>
            <person name="Damste J.S.S."/>
        </authorList>
    </citation>
    <scope>NUCLEOTIDE SEQUENCE [LARGE SCALE GENOMIC DNA]</scope>
    <source>
        <strain evidence="1 2">SD5</strain>
    </source>
</reference>
<organism evidence="1 2">
    <name type="scientific">Psychrilyobacter piezotolerans</name>
    <dbReference type="NCBI Taxonomy" id="2293438"/>
    <lineage>
        <taxon>Bacteria</taxon>
        <taxon>Fusobacteriati</taxon>
        <taxon>Fusobacteriota</taxon>
        <taxon>Fusobacteriia</taxon>
        <taxon>Fusobacteriales</taxon>
        <taxon>Fusobacteriaceae</taxon>
        <taxon>Psychrilyobacter</taxon>
    </lineage>
</organism>